<dbReference type="InterPro" id="IPR017646">
    <property type="entry name" value="Dnd_assoc_2"/>
</dbReference>
<dbReference type="InterPro" id="IPR027417">
    <property type="entry name" value="P-loop_NTPase"/>
</dbReference>
<dbReference type="Pfam" id="PF01935">
    <property type="entry name" value="DUF87"/>
    <property type="match status" value="1"/>
</dbReference>
<dbReference type="InterPro" id="IPR002789">
    <property type="entry name" value="HerA_central"/>
</dbReference>
<dbReference type="EMBL" id="JBHSAF010000014">
    <property type="protein sequence ID" value="MFC3914313.1"/>
    <property type="molecule type" value="Genomic_DNA"/>
</dbReference>
<dbReference type="PANTHER" id="PTHR42957:SF1">
    <property type="entry name" value="HELICASE MJ1565-RELATED"/>
    <property type="match status" value="1"/>
</dbReference>
<comment type="caution">
    <text evidence="3">The sequence shown here is derived from an EMBL/GenBank/DDBJ whole genome shotgun (WGS) entry which is preliminary data.</text>
</comment>
<dbReference type="NCBIfam" id="TIGR03237">
    <property type="entry name" value="dnd_assoc_2"/>
    <property type="match status" value="1"/>
</dbReference>
<name>A0ABV8CQ74_9GAMM</name>
<feature type="region of interest" description="Disordered" evidence="1">
    <location>
        <begin position="1318"/>
        <end position="1350"/>
    </location>
</feature>
<evidence type="ECO:0000259" key="2">
    <source>
        <dbReference type="Pfam" id="PF01935"/>
    </source>
</evidence>
<evidence type="ECO:0000313" key="3">
    <source>
        <dbReference type="EMBL" id="MFC3914313.1"/>
    </source>
</evidence>
<dbReference type="RefSeq" id="WP_377153050.1">
    <property type="nucleotide sequence ID" value="NZ_JBHSAF010000014.1"/>
</dbReference>
<dbReference type="InterPro" id="IPR008571">
    <property type="entry name" value="HerA-like"/>
</dbReference>
<dbReference type="PANTHER" id="PTHR42957">
    <property type="entry name" value="HELICASE MJ1565-RELATED"/>
    <property type="match status" value="1"/>
</dbReference>
<organism evidence="3 4">
    <name type="scientific">Pseudaeromonas sharmana</name>
    <dbReference type="NCBI Taxonomy" id="328412"/>
    <lineage>
        <taxon>Bacteria</taxon>
        <taxon>Pseudomonadati</taxon>
        <taxon>Pseudomonadota</taxon>
        <taxon>Gammaproteobacteria</taxon>
        <taxon>Aeromonadales</taxon>
        <taxon>Aeromonadaceae</taxon>
        <taxon>Pseudaeromonas</taxon>
    </lineage>
</organism>
<keyword evidence="4" id="KW-1185">Reference proteome</keyword>
<feature type="domain" description="Helicase HerA central" evidence="2">
    <location>
        <begin position="1375"/>
        <end position="1538"/>
    </location>
</feature>
<reference evidence="4" key="1">
    <citation type="journal article" date="2019" name="Int. J. Syst. Evol. Microbiol.">
        <title>The Global Catalogue of Microorganisms (GCM) 10K type strain sequencing project: providing services to taxonomists for standard genome sequencing and annotation.</title>
        <authorList>
            <consortium name="The Broad Institute Genomics Platform"/>
            <consortium name="The Broad Institute Genome Sequencing Center for Infectious Disease"/>
            <person name="Wu L."/>
            <person name="Ma J."/>
        </authorList>
    </citation>
    <scope>NUCLEOTIDE SEQUENCE [LARGE SCALE GENOMIC DNA]</scope>
    <source>
        <strain evidence="4">CCUG 54939</strain>
    </source>
</reference>
<dbReference type="Gene3D" id="3.40.50.300">
    <property type="entry name" value="P-loop containing nucleotide triphosphate hydrolases"/>
    <property type="match status" value="2"/>
</dbReference>
<feature type="compositionally biased region" description="Polar residues" evidence="1">
    <location>
        <begin position="1318"/>
        <end position="1347"/>
    </location>
</feature>
<evidence type="ECO:0000313" key="4">
    <source>
        <dbReference type="Proteomes" id="UP001595692"/>
    </source>
</evidence>
<evidence type="ECO:0000256" key="1">
    <source>
        <dbReference type="SAM" id="MobiDB-lite"/>
    </source>
</evidence>
<accession>A0ABV8CQ74</accession>
<protein>
    <submittedName>
        <fullName evidence="3">DNA phosphorothioation-dependent restriction protein DptH</fullName>
    </submittedName>
</protein>
<dbReference type="Proteomes" id="UP001595692">
    <property type="component" value="Unassembled WGS sequence"/>
</dbReference>
<proteinExistence type="predicted"/>
<dbReference type="SUPFAM" id="SSF52540">
    <property type="entry name" value="P-loop containing nucleoside triphosphate hydrolases"/>
    <property type="match status" value="1"/>
</dbReference>
<sequence>MSAKPYEQYLAEQFMDWVGSDIQAGTRYQFKSPDAENSKRLYQAFVRLAAGQTLSLAGVSLPTVVCNGVALLPVLHGEAPLGCTENYISHLRDAVASRSGEFASTALLIIHNSMLDTLINSARDVAAMGAIWHPQTLQTRLASLIDPYSDMRELSNCLLLDQLEMVTEEGATIFGFASLYRSLEDGQLDFSELGLFDDPLIQKMSGQTAQIRRRLDENRSLRRHIEFSVEHYANQLDIQLNKFGPKFIQQHFVKEPADWRQLDFQTYLDEIDANKAQKLVLDAIDLGADMAGGSLFQRAKSQTKAGQKELSLLIQVPASASELTMTLTFTGNDLEPDQLQLAHNKALEKQLHKQINRAGGKRCWADLTLPFDGQPTFFSIELKRDNRSEQYKLRCLLLKEGSFYLEPIQNSFRVDPRHGWLTLLMDEDRLQLSADEGACMHLGDDDDEVDCQRYSWVDFAEQANQSEMIHFTLCHGESRLPINIEGPAAEEGVSQPLLFDTERFAKLLCDDYNGEYNRAKGKIILDNAEHAVVGVRQQLLTLEARLVDERLIYIGSCGDPVRLSSLQTSHPALHDAYAALYDYLTRNKTLPSLVSWGDGYSVLAAAVVSAYEAALQQIRLHSVLGLDEKRLLRVGLCKIEEKERFTPLHPLVLAYYGQLVAAIRADRDDNGESSFSELPEVTRERLVASGLMPFAYDEAGFAHLQPVKENSGWLELVPQQLMSHSFVKRLVKDKLAEFTQAYARLFRAGPQSTLIINAINQGEASELFLGLVEHFKQHGERAFALHVNFYDAGLQYNEFDRFADMASYDELKHWLGLNSGGWREDADLLIDLLRSRLTYSKFVTPAEGSEFAYAHLAFFSNNAPVDCRPMDISQALSGVLCDGLIAGEAAETKDSAYFTAFGLRHVEVEPHPSLRVARLLGQLWQPARKSNDSHLGLGIGLAVSADFKQLLTHSYNSALWTTIIDPKVTLDFFTSQKDVVLIHYSDQYTSAAGYDAITVTRRVDLFEGLLRKESQTLGRNLLSEFNAFNGEWLLQMLTANATQRKEKNGIIGAYKFVSGLLLESDISWVPLSVAEMIRVSGNVGLKMSDSEFSRHVHGYRKGAISDDVLFVGFKDDTLYLLPLEVKTGARPDFKHAGEQAQELLRYLRDEVLGPQRLANRLYRSLFVRQVLQQVEKLRLYGVLSAERLSELLARREWWLKGEYAVSAVPGYVDGIVLAHIENDSCFEPQLQTTAQNLLQIELPYALLPQLMSAEGDAELAQFVAWCKGAEHYRLQPLQPTVSAPIEEPGSAGAATTATAAAASAVPLAAESPAIYTSDEASANTESAQPTVMSETTVTSEPTATSEPTGPLQVLFGHDAGTPRNTPLYWEPTNTAKFMNTNTGIIGTMGTGKTQFTKSLITQLMRQQGNNVNGAPIGMLIFDYKSDYVDDAFTDTNQSKKFKLHRLPYNPLSLYGDMPMLPVHTATGFAETLTKAFGLGPKQQLKLRKLILDAYELAGISKSDASTWSRPAPTLTQVWDLFLEQEKVEEDSLYAALDSLVTYEIFETQPDAVCSLYDLLDGVTVIELAGYSPQIQNLVVALTLDLFYSQMQKRGKPQVQGDYRQITKMILVDEADNFMSQDFPSLRKILKEGREYGVGVILSTQDLSHFKTGENNYGSYILTWVVHRVAEIKNADIKAIFNKDDKSEQDQLMETIRKLDKHFSLYIDGEKQVSKMRDRAFWEII</sequence>
<gene>
    <name evidence="3" type="primary">dptH</name>
    <name evidence="3" type="ORF">ACFOSS_12660</name>
</gene>